<dbReference type="EMBL" id="BMAW01006904">
    <property type="protein sequence ID" value="GFT01133.1"/>
    <property type="molecule type" value="Genomic_DNA"/>
</dbReference>
<evidence type="ECO:0000313" key="2">
    <source>
        <dbReference type="Proteomes" id="UP000887013"/>
    </source>
</evidence>
<comment type="caution">
    <text evidence="1">The sequence shown here is derived from an EMBL/GenBank/DDBJ whole genome shotgun (WGS) entry which is preliminary data.</text>
</comment>
<gene>
    <name evidence="1" type="ORF">NPIL_248921</name>
</gene>
<accession>A0A8X6TEY4</accession>
<name>A0A8X6TEY4_NEPPI</name>
<sequence length="90" mass="10619">MIKKHSSVQDIVFHFKIDTDNETMISKVKWITMKTQDHHLFHIRKSDDTSAHPVNENKSQIDRNLAELRRFGSELAHNFSIHKDCKHPDL</sequence>
<dbReference type="Proteomes" id="UP000887013">
    <property type="component" value="Unassembled WGS sequence"/>
</dbReference>
<keyword evidence="2" id="KW-1185">Reference proteome</keyword>
<proteinExistence type="predicted"/>
<protein>
    <submittedName>
        <fullName evidence="1">Uncharacterized protein</fullName>
    </submittedName>
</protein>
<dbReference type="AlphaFoldDB" id="A0A8X6TEY4"/>
<evidence type="ECO:0000313" key="1">
    <source>
        <dbReference type="EMBL" id="GFT01133.1"/>
    </source>
</evidence>
<reference evidence="1" key="1">
    <citation type="submission" date="2020-08" db="EMBL/GenBank/DDBJ databases">
        <title>Multicomponent nature underlies the extraordinary mechanical properties of spider dragline silk.</title>
        <authorList>
            <person name="Kono N."/>
            <person name="Nakamura H."/>
            <person name="Mori M."/>
            <person name="Yoshida Y."/>
            <person name="Ohtoshi R."/>
            <person name="Malay A.D."/>
            <person name="Moran D.A.P."/>
            <person name="Tomita M."/>
            <person name="Numata K."/>
            <person name="Arakawa K."/>
        </authorList>
    </citation>
    <scope>NUCLEOTIDE SEQUENCE</scope>
</reference>
<organism evidence="1 2">
    <name type="scientific">Nephila pilipes</name>
    <name type="common">Giant wood spider</name>
    <name type="synonym">Nephila maculata</name>
    <dbReference type="NCBI Taxonomy" id="299642"/>
    <lineage>
        <taxon>Eukaryota</taxon>
        <taxon>Metazoa</taxon>
        <taxon>Ecdysozoa</taxon>
        <taxon>Arthropoda</taxon>
        <taxon>Chelicerata</taxon>
        <taxon>Arachnida</taxon>
        <taxon>Araneae</taxon>
        <taxon>Araneomorphae</taxon>
        <taxon>Entelegynae</taxon>
        <taxon>Araneoidea</taxon>
        <taxon>Nephilidae</taxon>
        <taxon>Nephila</taxon>
    </lineage>
</organism>